<dbReference type="GO" id="GO:0006886">
    <property type="term" value="P:intracellular protein transport"/>
    <property type="evidence" value="ECO:0007669"/>
    <property type="project" value="InterPro"/>
</dbReference>
<feature type="transmembrane region" description="Helical" evidence="14">
    <location>
        <begin position="97"/>
        <end position="114"/>
    </location>
</feature>
<dbReference type="PANTHER" id="PTHR12504:SF0">
    <property type="entry name" value="MITOCHONDRIAL IMPORT RECEPTOR SUBUNIT TOM22 HOMOLOG"/>
    <property type="match status" value="1"/>
</dbReference>
<dbReference type="AlphaFoldDB" id="A0A1B6EGX2"/>
<feature type="compositionally biased region" description="Acidic residues" evidence="13">
    <location>
        <begin position="45"/>
        <end position="55"/>
    </location>
</feature>
<evidence type="ECO:0000256" key="6">
    <source>
        <dbReference type="ARBA" id="ARBA00022787"/>
    </source>
</evidence>
<evidence type="ECO:0000256" key="1">
    <source>
        <dbReference type="ARBA" id="ARBA00004572"/>
    </source>
</evidence>
<reference evidence="15" key="1">
    <citation type="submission" date="2015-12" db="EMBL/GenBank/DDBJ databases">
        <title>De novo transcriptome assembly of four potential Pierce s Disease insect vectors from Arizona vineyards.</title>
        <authorList>
            <person name="Tassone E.E."/>
        </authorList>
    </citation>
    <scope>NUCLEOTIDE SEQUENCE</scope>
</reference>
<evidence type="ECO:0000256" key="10">
    <source>
        <dbReference type="ARBA" id="ARBA00023128"/>
    </source>
</evidence>
<feature type="region of interest" description="Disordered" evidence="13">
    <location>
        <begin position="1"/>
        <end position="55"/>
    </location>
</feature>
<keyword evidence="6" id="KW-1000">Mitochondrion outer membrane</keyword>
<keyword evidence="7" id="KW-0653">Protein transport</keyword>
<dbReference type="GO" id="GO:0005741">
    <property type="term" value="C:mitochondrial outer membrane"/>
    <property type="evidence" value="ECO:0007669"/>
    <property type="project" value="UniProtKB-SubCell"/>
</dbReference>
<evidence type="ECO:0000256" key="14">
    <source>
        <dbReference type="SAM" id="Phobius"/>
    </source>
</evidence>
<gene>
    <name evidence="15" type="ORF">g.5469</name>
</gene>
<evidence type="ECO:0000256" key="13">
    <source>
        <dbReference type="SAM" id="MobiDB-lite"/>
    </source>
</evidence>
<comment type="subcellular location">
    <subcellularLocation>
        <location evidence="1">Mitochondrion outer membrane</location>
        <topology evidence="1">Single-pass membrane protein</topology>
    </subcellularLocation>
</comment>
<evidence type="ECO:0000313" key="15">
    <source>
        <dbReference type="EMBL" id="JAS37169.1"/>
    </source>
</evidence>
<sequence>MGSVEQNNKDFPDNSQTESDSGMASLQDSSKDVTPENTNKPIVNDDSDDEDIEDETLGERLWGLTEMFPETLVNGTSRVVTGTISGAKGIFKLSKSLLWIFFSSSVILVAPLLFEVERAQLIETQRSQEKQLLLGAGGGMPSNLGPGIAMMPTR</sequence>
<organism evidence="15">
    <name type="scientific">Clastoptera arizonana</name>
    <name type="common">Arizona spittle bug</name>
    <dbReference type="NCBI Taxonomy" id="38151"/>
    <lineage>
        <taxon>Eukaryota</taxon>
        <taxon>Metazoa</taxon>
        <taxon>Ecdysozoa</taxon>
        <taxon>Arthropoda</taxon>
        <taxon>Hexapoda</taxon>
        <taxon>Insecta</taxon>
        <taxon>Pterygota</taxon>
        <taxon>Neoptera</taxon>
        <taxon>Paraneoptera</taxon>
        <taxon>Hemiptera</taxon>
        <taxon>Auchenorrhyncha</taxon>
        <taxon>Cercopoidea</taxon>
        <taxon>Clastopteridae</taxon>
        <taxon>Clastoptera</taxon>
    </lineage>
</organism>
<evidence type="ECO:0000256" key="3">
    <source>
        <dbReference type="ARBA" id="ARBA00016229"/>
    </source>
</evidence>
<keyword evidence="11 14" id="KW-0472">Membrane</keyword>
<dbReference type="InterPro" id="IPR005683">
    <property type="entry name" value="Tom22"/>
</dbReference>
<keyword evidence="8 14" id="KW-1133">Transmembrane helix</keyword>
<keyword evidence="9" id="KW-0811">Translocation</keyword>
<evidence type="ECO:0000256" key="12">
    <source>
        <dbReference type="ARBA" id="ARBA00023170"/>
    </source>
</evidence>
<protein>
    <recommendedName>
        <fullName evidence="3">Mitochondrial import receptor subunit TOM22 homolog</fullName>
    </recommendedName>
</protein>
<feature type="compositionally biased region" description="Polar residues" evidence="13">
    <location>
        <begin position="13"/>
        <end position="28"/>
    </location>
</feature>
<dbReference type="EMBL" id="GEDC01000129">
    <property type="protein sequence ID" value="JAS37169.1"/>
    <property type="molecule type" value="Transcribed_RNA"/>
</dbReference>
<comment type="similarity">
    <text evidence="2">Belongs to the Tom22 family.</text>
</comment>
<keyword evidence="12" id="KW-0675">Receptor</keyword>
<evidence type="ECO:0000256" key="11">
    <source>
        <dbReference type="ARBA" id="ARBA00023136"/>
    </source>
</evidence>
<keyword evidence="5 14" id="KW-0812">Transmembrane</keyword>
<keyword evidence="4" id="KW-0813">Transport</keyword>
<name>A0A1B6EGX2_9HEMI</name>
<evidence type="ECO:0000256" key="5">
    <source>
        <dbReference type="ARBA" id="ARBA00022692"/>
    </source>
</evidence>
<evidence type="ECO:0000256" key="9">
    <source>
        <dbReference type="ARBA" id="ARBA00023010"/>
    </source>
</evidence>
<dbReference type="PANTHER" id="PTHR12504">
    <property type="entry name" value="MITOCHONDRIAL IMPORT RECEPTOR SUBUNIT TOM22"/>
    <property type="match status" value="1"/>
</dbReference>
<evidence type="ECO:0000256" key="7">
    <source>
        <dbReference type="ARBA" id="ARBA00022927"/>
    </source>
</evidence>
<dbReference type="CDD" id="cd22884">
    <property type="entry name" value="TOM22"/>
    <property type="match status" value="1"/>
</dbReference>
<dbReference type="Pfam" id="PF04281">
    <property type="entry name" value="Tom22"/>
    <property type="match status" value="1"/>
</dbReference>
<evidence type="ECO:0000256" key="8">
    <source>
        <dbReference type="ARBA" id="ARBA00022989"/>
    </source>
</evidence>
<accession>A0A1B6EGX2</accession>
<evidence type="ECO:0000256" key="4">
    <source>
        <dbReference type="ARBA" id="ARBA00022448"/>
    </source>
</evidence>
<evidence type="ECO:0000256" key="2">
    <source>
        <dbReference type="ARBA" id="ARBA00009874"/>
    </source>
</evidence>
<keyword evidence="10" id="KW-0496">Mitochondrion</keyword>
<proteinExistence type="inferred from homology"/>